<dbReference type="CDD" id="cd09917">
    <property type="entry name" value="F-box_SF"/>
    <property type="match status" value="1"/>
</dbReference>
<dbReference type="HOGENOM" id="CLU_013121_1_0_1"/>
<keyword evidence="3" id="KW-1185">Reference proteome</keyword>
<dbReference type="Pfam" id="PF00646">
    <property type="entry name" value="F-box"/>
    <property type="match status" value="1"/>
</dbReference>
<dbReference type="OrthoDB" id="2635672at2759"/>
<feature type="domain" description="F-box" evidence="1">
    <location>
        <begin position="15"/>
        <end position="47"/>
    </location>
</feature>
<evidence type="ECO:0000259" key="1">
    <source>
        <dbReference type="Pfam" id="PF00646"/>
    </source>
</evidence>
<gene>
    <name evidence="2" type="ORF">M378DRAFT_757607</name>
</gene>
<dbReference type="EMBL" id="KN818269">
    <property type="protein sequence ID" value="KIL62582.1"/>
    <property type="molecule type" value="Genomic_DNA"/>
</dbReference>
<evidence type="ECO:0000313" key="3">
    <source>
        <dbReference type="Proteomes" id="UP000054549"/>
    </source>
</evidence>
<dbReference type="Proteomes" id="UP000054549">
    <property type="component" value="Unassembled WGS sequence"/>
</dbReference>
<proteinExistence type="predicted"/>
<dbReference type="InParanoid" id="A0A0C2WM02"/>
<protein>
    <recommendedName>
        <fullName evidence="1">F-box domain-containing protein</fullName>
    </recommendedName>
</protein>
<organism evidence="2 3">
    <name type="scientific">Amanita muscaria (strain Koide BX008)</name>
    <dbReference type="NCBI Taxonomy" id="946122"/>
    <lineage>
        <taxon>Eukaryota</taxon>
        <taxon>Fungi</taxon>
        <taxon>Dikarya</taxon>
        <taxon>Basidiomycota</taxon>
        <taxon>Agaricomycotina</taxon>
        <taxon>Agaricomycetes</taxon>
        <taxon>Agaricomycetidae</taxon>
        <taxon>Agaricales</taxon>
        <taxon>Pluteineae</taxon>
        <taxon>Amanitaceae</taxon>
        <taxon>Amanita</taxon>
    </lineage>
</organism>
<accession>A0A0C2WM02</accession>
<dbReference type="SUPFAM" id="SSF81383">
    <property type="entry name" value="F-box domain"/>
    <property type="match status" value="1"/>
</dbReference>
<dbReference type="AlphaFoldDB" id="A0A0C2WM02"/>
<sequence>MVEPTEPAVQGPRLMSLTPELLILIFDQCQFIDLLALSSTCRRLNTLRQGLDTKRIDLDSGARSMHILHGLRSCIAPPKLDRLTVRFSIKAHFAQDLHQLHTFVSRSGCIHEVRLYFNTGAWFDGRNSAFGPSYRSSLKTLFSMLVESRCEVLDVRQGHSVAFGDEIAMEQRTIFGRKCRAFLRSPMVSILGLLGIPLTTLATGCSAKRQRAMEDRSLRTFRLHSNLFFRRPFYSWMMDMFRKTPITSLSLQASDVREEEWRSFLGSITIPTLTHVAFLSPYIPFIDMLGFLSRHPRLISVYLPPHLPPVKKFPQKWKLSLPSLTTVGGCYAYLRHFLSRSLPFPSLQNILLSLPPFKRDIKVITGAVGIMIEHFAPRVLTLEFIFPSAFDELDMYTNKEYSQSRSFSFPSVEEIKFRSDGSFAFSERTLPLLSPWLATFFPSLTKVSFVTSCLFCENRVWVEFVKAVEATCPLVEDVAAYDVEDVRLFDA</sequence>
<dbReference type="InterPro" id="IPR036047">
    <property type="entry name" value="F-box-like_dom_sf"/>
</dbReference>
<reference evidence="2 3" key="1">
    <citation type="submission" date="2014-04" db="EMBL/GenBank/DDBJ databases">
        <title>Evolutionary Origins and Diversification of the Mycorrhizal Mutualists.</title>
        <authorList>
            <consortium name="DOE Joint Genome Institute"/>
            <consortium name="Mycorrhizal Genomics Consortium"/>
            <person name="Kohler A."/>
            <person name="Kuo A."/>
            <person name="Nagy L.G."/>
            <person name="Floudas D."/>
            <person name="Copeland A."/>
            <person name="Barry K.W."/>
            <person name="Cichocki N."/>
            <person name="Veneault-Fourrey C."/>
            <person name="LaButti K."/>
            <person name="Lindquist E.A."/>
            <person name="Lipzen A."/>
            <person name="Lundell T."/>
            <person name="Morin E."/>
            <person name="Murat C."/>
            <person name="Riley R."/>
            <person name="Ohm R."/>
            <person name="Sun H."/>
            <person name="Tunlid A."/>
            <person name="Henrissat B."/>
            <person name="Grigoriev I.V."/>
            <person name="Hibbett D.S."/>
            <person name="Martin F."/>
        </authorList>
    </citation>
    <scope>NUCLEOTIDE SEQUENCE [LARGE SCALE GENOMIC DNA]</scope>
    <source>
        <strain evidence="2 3">Koide BX008</strain>
    </source>
</reference>
<evidence type="ECO:0000313" key="2">
    <source>
        <dbReference type="EMBL" id="KIL62582.1"/>
    </source>
</evidence>
<name>A0A0C2WM02_AMAMK</name>
<dbReference type="InterPro" id="IPR001810">
    <property type="entry name" value="F-box_dom"/>
</dbReference>